<dbReference type="EC" id="2.7.11.1" evidence="1"/>
<feature type="compositionally biased region" description="Polar residues" evidence="6">
    <location>
        <begin position="287"/>
        <end position="298"/>
    </location>
</feature>
<dbReference type="SUPFAM" id="SSF56112">
    <property type="entry name" value="Protein kinase-like (PK-like)"/>
    <property type="match status" value="1"/>
</dbReference>
<evidence type="ECO:0000256" key="4">
    <source>
        <dbReference type="ARBA" id="ARBA00022777"/>
    </source>
</evidence>
<dbReference type="PANTHER" id="PTHR43671:SF13">
    <property type="entry name" value="SERINE_THREONINE-PROTEIN KINASE NEK2"/>
    <property type="match status" value="1"/>
</dbReference>
<evidence type="ECO:0000256" key="6">
    <source>
        <dbReference type="SAM" id="MobiDB-lite"/>
    </source>
</evidence>
<dbReference type="Proteomes" id="UP000256661">
    <property type="component" value="Unassembled WGS sequence"/>
</dbReference>
<gene>
    <name evidence="8" type="ORF">DFJ69_1840</name>
</gene>
<dbReference type="EMBL" id="QTTT01000001">
    <property type="protein sequence ID" value="REE96407.1"/>
    <property type="molecule type" value="Genomic_DNA"/>
</dbReference>
<sequence length="574" mass="60185">MPEAGPLRTGDPRLMGEVRLTGRLGSGDRGIVYLGRTKEGLPVAVRVPPASGATPASGAPPADGIAAGRLVSPWTARVLAVSSEGGLTRLVSEYVPGPSLAEAVERDGPRSGAALHRLAVATIGGLADMHRAGLVHRDLRPGAVVLGPDGPRIVDVAVGGLVTIMSPAYRAPEQLAGGEVTPATDVFSWAAVMVFASCGRHPFGPPTDPSVVTRILREQPDLGLLAGRLHEIALRCLAKDPRDRPTAEDVVRWLRQAEQPMPPAIPRRPSDHRREIALPARRETPVPSVNSAETSIPAGTTAPEVPASTVPRNVPAIAGRSHALGSPGTDTSGIEVRIRGRASGRRAAASERRRGRAARRNSTVAGLLAGTVLVGSALIVWNSGVADSALGRSSGRLAGGPGGEAVPSRTGPAVEVETTHGYRYRLSAIGYDADPQAVPAGQSPPPGTAYLHADYVLSNPLEKPVLLDLYTADVFVKRARLPEGARGRCMWHNGVPEDMCTPPAKPRVLSRLSGGPPTGGAGGDRYMAPGASYVVRVGLDLPMEADLRPGDLRLYVWRQTYMADTLVKEIPFPR</sequence>
<accession>A0A3D9SL20</accession>
<keyword evidence="9" id="KW-1185">Reference proteome</keyword>
<dbReference type="Pfam" id="PF00069">
    <property type="entry name" value="Pkinase"/>
    <property type="match status" value="1"/>
</dbReference>
<dbReference type="InterPro" id="IPR000719">
    <property type="entry name" value="Prot_kinase_dom"/>
</dbReference>
<dbReference type="OrthoDB" id="3456415at2"/>
<dbReference type="GO" id="GO:0005524">
    <property type="term" value="F:ATP binding"/>
    <property type="evidence" value="ECO:0007669"/>
    <property type="project" value="UniProtKB-KW"/>
</dbReference>
<dbReference type="InterPro" id="IPR050660">
    <property type="entry name" value="NEK_Ser/Thr_kinase"/>
</dbReference>
<dbReference type="Gene3D" id="1.10.510.10">
    <property type="entry name" value="Transferase(Phosphotransferase) domain 1"/>
    <property type="match status" value="1"/>
</dbReference>
<keyword evidence="4 8" id="KW-0418">Kinase</keyword>
<keyword evidence="8" id="KW-0723">Serine/threonine-protein kinase</keyword>
<dbReference type="CDD" id="cd14014">
    <property type="entry name" value="STKc_PknB_like"/>
    <property type="match status" value="1"/>
</dbReference>
<feature type="region of interest" description="Disordered" evidence="6">
    <location>
        <begin position="340"/>
        <end position="359"/>
    </location>
</feature>
<dbReference type="InterPro" id="IPR011009">
    <property type="entry name" value="Kinase-like_dom_sf"/>
</dbReference>
<evidence type="ECO:0000256" key="2">
    <source>
        <dbReference type="ARBA" id="ARBA00022679"/>
    </source>
</evidence>
<protein>
    <recommendedName>
        <fullName evidence="1">non-specific serine/threonine protein kinase</fullName>
        <ecNumber evidence="1">2.7.11.1</ecNumber>
    </recommendedName>
</protein>
<evidence type="ECO:0000256" key="3">
    <source>
        <dbReference type="ARBA" id="ARBA00022741"/>
    </source>
</evidence>
<evidence type="ECO:0000256" key="5">
    <source>
        <dbReference type="ARBA" id="ARBA00022840"/>
    </source>
</evidence>
<name>A0A3D9SL20_9ACTN</name>
<dbReference type="GO" id="GO:0004674">
    <property type="term" value="F:protein serine/threonine kinase activity"/>
    <property type="evidence" value="ECO:0007669"/>
    <property type="project" value="UniProtKB-KW"/>
</dbReference>
<evidence type="ECO:0000259" key="7">
    <source>
        <dbReference type="PROSITE" id="PS50011"/>
    </source>
</evidence>
<dbReference type="AlphaFoldDB" id="A0A3D9SL20"/>
<organism evidence="8 9">
    <name type="scientific">Thermomonospora umbrina</name>
    <dbReference type="NCBI Taxonomy" id="111806"/>
    <lineage>
        <taxon>Bacteria</taxon>
        <taxon>Bacillati</taxon>
        <taxon>Actinomycetota</taxon>
        <taxon>Actinomycetes</taxon>
        <taxon>Streptosporangiales</taxon>
        <taxon>Thermomonosporaceae</taxon>
        <taxon>Thermomonospora</taxon>
    </lineage>
</organism>
<evidence type="ECO:0000256" key="1">
    <source>
        <dbReference type="ARBA" id="ARBA00012513"/>
    </source>
</evidence>
<reference evidence="8 9" key="1">
    <citation type="submission" date="2018-08" db="EMBL/GenBank/DDBJ databases">
        <title>Sequencing the genomes of 1000 actinobacteria strains.</title>
        <authorList>
            <person name="Klenk H.-P."/>
        </authorList>
    </citation>
    <scope>NUCLEOTIDE SEQUENCE [LARGE SCALE GENOMIC DNA]</scope>
    <source>
        <strain evidence="8 9">DSM 43927</strain>
    </source>
</reference>
<feature type="domain" description="Protein kinase" evidence="7">
    <location>
        <begin position="18"/>
        <end position="262"/>
    </location>
</feature>
<evidence type="ECO:0000313" key="8">
    <source>
        <dbReference type="EMBL" id="REE96407.1"/>
    </source>
</evidence>
<dbReference type="PANTHER" id="PTHR43671">
    <property type="entry name" value="SERINE/THREONINE-PROTEIN KINASE NEK"/>
    <property type="match status" value="1"/>
</dbReference>
<dbReference type="PROSITE" id="PS50011">
    <property type="entry name" value="PROTEIN_KINASE_DOM"/>
    <property type="match status" value="1"/>
</dbReference>
<evidence type="ECO:0000313" key="9">
    <source>
        <dbReference type="Proteomes" id="UP000256661"/>
    </source>
</evidence>
<keyword evidence="5" id="KW-0067">ATP-binding</keyword>
<proteinExistence type="predicted"/>
<keyword evidence="2" id="KW-0808">Transferase</keyword>
<feature type="region of interest" description="Disordered" evidence="6">
    <location>
        <begin position="283"/>
        <end position="309"/>
    </location>
</feature>
<comment type="caution">
    <text evidence="8">The sequence shown here is derived from an EMBL/GenBank/DDBJ whole genome shotgun (WGS) entry which is preliminary data.</text>
</comment>
<keyword evidence="3" id="KW-0547">Nucleotide-binding</keyword>